<name>A0A6N4XD95_9FLAO</name>
<dbReference type="InterPro" id="IPR036165">
    <property type="entry name" value="YefM-like_sf"/>
</dbReference>
<dbReference type="InterPro" id="IPR006442">
    <property type="entry name" value="Antitoxin_Phd/YefM"/>
</dbReference>
<evidence type="ECO:0000313" key="4">
    <source>
        <dbReference type="Proteomes" id="UP000445144"/>
    </source>
</evidence>
<organism evidence="3 4">
    <name type="scientific">Chryseobacterium potabilaquae</name>
    <dbReference type="NCBI Taxonomy" id="2675057"/>
    <lineage>
        <taxon>Bacteria</taxon>
        <taxon>Pseudomonadati</taxon>
        <taxon>Bacteroidota</taxon>
        <taxon>Flavobacteriia</taxon>
        <taxon>Flavobacteriales</taxon>
        <taxon>Weeksellaceae</taxon>
        <taxon>Chryseobacterium group</taxon>
        <taxon>Chryseobacterium</taxon>
    </lineage>
</organism>
<dbReference type="RefSeq" id="WP_162034102.1">
    <property type="nucleotide sequence ID" value="NZ_CACVBR010000054.1"/>
</dbReference>
<accession>A0A6N4XD95</accession>
<gene>
    <name evidence="3" type="ORF">CHRY9293_03493</name>
</gene>
<comment type="similarity">
    <text evidence="1 2">Belongs to the phD/YefM antitoxin family.</text>
</comment>
<dbReference type="Proteomes" id="UP000445144">
    <property type="component" value="Unassembled WGS sequence"/>
</dbReference>
<protein>
    <recommendedName>
        <fullName evidence="2">Antitoxin</fullName>
    </recommendedName>
</protein>
<evidence type="ECO:0000313" key="3">
    <source>
        <dbReference type="EMBL" id="CAA7197434.1"/>
    </source>
</evidence>
<dbReference type="SUPFAM" id="SSF143120">
    <property type="entry name" value="YefM-like"/>
    <property type="match status" value="1"/>
</dbReference>
<dbReference type="AlphaFoldDB" id="A0A6N4XD95"/>
<evidence type="ECO:0000256" key="2">
    <source>
        <dbReference type="RuleBase" id="RU362080"/>
    </source>
</evidence>
<dbReference type="EMBL" id="CACVBR010000054">
    <property type="protein sequence ID" value="CAA7197434.1"/>
    <property type="molecule type" value="Genomic_DNA"/>
</dbReference>
<comment type="function">
    <text evidence="2">Antitoxin component of a type II toxin-antitoxin (TA) system.</text>
</comment>
<dbReference type="Pfam" id="PF02604">
    <property type="entry name" value="PhdYeFM_antitox"/>
    <property type="match status" value="1"/>
</dbReference>
<sequence>MKTVTVSAFRKDIKKYVELAKDEQVLVNRGSGDAFYIVPAEKIREGYSKEFIEGIKKAEKQIKEGKTVQVKSKAGLETILKHL</sequence>
<evidence type="ECO:0000256" key="1">
    <source>
        <dbReference type="ARBA" id="ARBA00009981"/>
    </source>
</evidence>
<keyword evidence="4" id="KW-1185">Reference proteome</keyword>
<proteinExistence type="inferred from homology"/>
<reference evidence="3 4" key="1">
    <citation type="submission" date="2020-01" db="EMBL/GenBank/DDBJ databases">
        <authorList>
            <person name="Rodrigo-Torres L."/>
            <person name="Arahal R. D."/>
            <person name="Lucena T."/>
        </authorList>
    </citation>
    <scope>NUCLEOTIDE SEQUENCE [LARGE SCALE GENOMIC DNA]</scope>
    <source>
        <strain evidence="3 4">CECT 9293</strain>
    </source>
</reference>